<feature type="region of interest" description="Disordered" evidence="1">
    <location>
        <begin position="39"/>
        <end position="87"/>
    </location>
</feature>
<sequence>MPVTVALEADRCRKNFSIMKISGIAETRENGAKFEQIGVSDKRMKKSTRVNRSQHHQGSGIKPSLIMCGSALRKKRRKKKNGEKKER</sequence>
<reference evidence="2 3" key="1">
    <citation type="journal article" date="2018" name="Nat. Genet.">
        <title>The Rosa genome provides new insights in the design of modern roses.</title>
        <authorList>
            <person name="Bendahmane M."/>
        </authorList>
    </citation>
    <scope>NUCLEOTIDE SEQUENCE [LARGE SCALE GENOMIC DNA]</scope>
    <source>
        <strain evidence="3">cv. Old Blush</strain>
    </source>
</reference>
<gene>
    <name evidence="2" type="ORF">RchiOBHm_Chr2g0154831</name>
</gene>
<dbReference type="Gramene" id="PRQ52379">
    <property type="protein sequence ID" value="PRQ52379"/>
    <property type="gene ID" value="RchiOBHm_Chr2g0154831"/>
</dbReference>
<evidence type="ECO:0000256" key="1">
    <source>
        <dbReference type="SAM" id="MobiDB-lite"/>
    </source>
</evidence>
<evidence type="ECO:0000313" key="2">
    <source>
        <dbReference type="EMBL" id="PRQ52379.1"/>
    </source>
</evidence>
<dbReference type="AlphaFoldDB" id="A0A2P6S129"/>
<keyword evidence="3" id="KW-1185">Reference proteome</keyword>
<name>A0A2P6S129_ROSCH</name>
<feature type="compositionally biased region" description="Basic residues" evidence="1">
    <location>
        <begin position="43"/>
        <end position="55"/>
    </location>
</feature>
<proteinExistence type="predicted"/>
<dbReference type="Proteomes" id="UP000238479">
    <property type="component" value="Chromosome 2"/>
</dbReference>
<evidence type="ECO:0000313" key="3">
    <source>
        <dbReference type="Proteomes" id="UP000238479"/>
    </source>
</evidence>
<feature type="compositionally biased region" description="Basic residues" evidence="1">
    <location>
        <begin position="72"/>
        <end position="87"/>
    </location>
</feature>
<comment type="caution">
    <text evidence="2">The sequence shown here is derived from an EMBL/GenBank/DDBJ whole genome shotgun (WGS) entry which is preliminary data.</text>
</comment>
<protein>
    <submittedName>
        <fullName evidence="2">Uncharacterized protein</fullName>
    </submittedName>
</protein>
<organism evidence="2 3">
    <name type="scientific">Rosa chinensis</name>
    <name type="common">China rose</name>
    <dbReference type="NCBI Taxonomy" id="74649"/>
    <lineage>
        <taxon>Eukaryota</taxon>
        <taxon>Viridiplantae</taxon>
        <taxon>Streptophyta</taxon>
        <taxon>Embryophyta</taxon>
        <taxon>Tracheophyta</taxon>
        <taxon>Spermatophyta</taxon>
        <taxon>Magnoliopsida</taxon>
        <taxon>eudicotyledons</taxon>
        <taxon>Gunneridae</taxon>
        <taxon>Pentapetalae</taxon>
        <taxon>rosids</taxon>
        <taxon>fabids</taxon>
        <taxon>Rosales</taxon>
        <taxon>Rosaceae</taxon>
        <taxon>Rosoideae</taxon>
        <taxon>Rosoideae incertae sedis</taxon>
        <taxon>Rosa</taxon>
    </lineage>
</organism>
<accession>A0A2P6S129</accession>
<dbReference type="EMBL" id="PDCK01000040">
    <property type="protein sequence ID" value="PRQ52379.1"/>
    <property type="molecule type" value="Genomic_DNA"/>
</dbReference>